<keyword evidence="2" id="KW-0418">Kinase</keyword>
<dbReference type="PIRSF" id="PIRSF028756">
    <property type="entry name" value="PPK2_prd"/>
    <property type="match status" value="1"/>
</dbReference>
<gene>
    <name evidence="4" type="ORF">BFG57_12010</name>
</gene>
<dbReference type="PANTHER" id="PTHR34383">
    <property type="entry name" value="POLYPHOSPHATE:AMP PHOSPHOTRANSFERASE-RELATED"/>
    <property type="match status" value="1"/>
</dbReference>
<dbReference type="Gene3D" id="3.40.50.300">
    <property type="entry name" value="P-loop containing nucleotide triphosphate hydrolases"/>
    <property type="match status" value="1"/>
</dbReference>
<protein>
    <submittedName>
        <fullName evidence="4">UDP-galactose-lipid carrier transferase</fullName>
    </submittedName>
</protein>
<dbReference type="OrthoDB" id="9775224at2"/>
<proteinExistence type="predicted"/>
<dbReference type="RefSeq" id="WP_069716585.1">
    <property type="nucleotide sequence ID" value="NZ_MJEH01000012.1"/>
</dbReference>
<dbReference type="InterPro" id="IPR016898">
    <property type="entry name" value="Polyphosphate_phosphotransfera"/>
</dbReference>
<evidence type="ECO:0000259" key="3">
    <source>
        <dbReference type="Pfam" id="PF03976"/>
    </source>
</evidence>
<sequence length="251" mass="30546">MEKRLDMVDLTKEISSKKEYKKQLKYLQFEMLKLQQTLLFNEIPAIFVFEGWDAAGKGGAIKRLTQRLDPRGYKVYPISAPTHEEKQQHYLQRFWTKLPSYGEIVLFDRSWYGRVLVERVEEFATPNEWRRSYSELNHFEKMLSDEGFIIGKFWFEISKEEQLERFRERQKDPLKRWKITEEDWRNRQKWDEYVEAVNDMFAHTDSDYAPWTIIEGNDKQFARVKTLEVMVETIRDYLRKRGIRTITEKEF</sequence>
<keyword evidence="1 4" id="KW-0808">Transferase</keyword>
<dbReference type="Proteomes" id="UP000095209">
    <property type="component" value="Unassembled WGS sequence"/>
</dbReference>
<evidence type="ECO:0000313" key="5">
    <source>
        <dbReference type="Proteomes" id="UP000095209"/>
    </source>
</evidence>
<dbReference type="STRING" id="1305675.BFG57_12010"/>
<evidence type="ECO:0000256" key="2">
    <source>
        <dbReference type="ARBA" id="ARBA00022777"/>
    </source>
</evidence>
<dbReference type="EMBL" id="MJEH01000012">
    <property type="protein sequence ID" value="OEH93372.1"/>
    <property type="molecule type" value="Genomic_DNA"/>
</dbReference>
<dbReference type="InterPro" id="IPR027417">
    <property type="entry name" value="P-loop_NTPase"/>
</dbReference>
<dbReference type="SUPFAM" id="SSF52540">
    <property type="entry name" value="P-loop containing nucleoside triphosphate hydrolases"/>
    <property type="match status" value="1"/>
</dbReference>
<keyword evidence="5" id="KW-1185">Reference proteome</keyword>
<dbReference type="InterPro" id="IPR022488">
    <property type="entry name" value="PPK2-related"/>
</dbReference>
<accession>A0A1E5LH23</accession>
<feature type="domain" description="Polyphosphate kinase-2-related" evidence="3">
    <location>
        <begin position="16"/>
        <end position="237"/>
    </location>
</feature>
<dbReference type="GO" id="GO:0008976">
    <property type="term" value="F:polyphosphate kinase activity"/>
    <property type="evidence" value="ECO:0007669"/>
    <property type="project" value="InterPro"/>
</dbReference>
<comment type="caution">
    <text evidence="4">The sequence shown here is derived from an EMBL/GenBank/DDBJ whole genome shotgun (WGS) entry which is preliminary data.</text>
</comment>
<evidence type="ECO:0000256" key="1">
    <source>
        <dbReference type="ARBA" id="ARBA00022679"/>
    </source>
</evidence>
<dbReference type="PANTHER" id="PTHR34383:SF3">
    <property type="entry name" value="POLYPHOSPHATE:AMP PHOSPHOTRANSFERASE"/>
    <property type="match status" value="1"/>
</dbReference>
<name>A0A1E5LH23_9BACI</name>
<dbReference type="Pfam" id="PF03976">
    <property type="entry name" value="PPK2"/>
    <property type="match status" value="1"/>
</dbReference>
<dbReference type="AlphaFoldDB" id="A0A1E5LH23"/>
<organism evidence="4 5">
    <name type="scientific">Bacillus solimangrovi</name>
    <dbReference type="NCBI Taxonomy" id="1305675"/>
    <lineage>
        <taxon>Bacteria</taxon>
        <taxon>Bacillati</taxon>
        <taxon>Bacillota</taxon>
        <taxon>Bacilli</taxon>
        <taxon>Bacillales</taxon>
        <taxon>Bacillaceae</taxon>
        <taxon>Bacillus</taxon>
    </lineage>
</organism>
<evidence type="ECO:0000313" key="4">
    <source>
        <dbReference type="EMBL" id="OEH93372.1"/>
    </source>
</evidence>
<reference evidence="4 5" key="1">
    <citation type="submission" date="2016-08" db="EMBL/GenBank/DDBJ databases">
        <title>Genome of Bacillus solimangrovi GH2-4.</title>
        <authorList>
            <person name="Lim S."/>
            <person name="Kim B.-C."/>
        </authorList>
    </citation>
    <scope>NUCLEOTIDE SEQUENCE [LARGE SCALE GENOMIC DNA]</scope>
    <source>
        <strain evidence="4 5">GH2-4</strain>
    </source>
</reference>